<feature type="compositionally biased region" description="Basic and acidic residues" evidence="1">
    <location>
        <begin position="476"/>
        <end position="485"/>
    </location>
</feature>
<dbReference type="InterPro" id="IPR003595">
    <property type="entry name" value="Tyr_Pase_cat"/>
</dbReference>
<sequence>MSARKRAGEKTDAGSTRTRLNKRQQSAVSGRSVTSGHEGHDKPSATERRSTTERQSMTKRERDAFTAEAKAAMKQFTLQTVQNGIHSLRLKYAEMKGFTPADPSKTHFEQNLTKSRYKDVPCWDKTRIVLTWPPGVPGDFVHANRVTHELLESQQFICAQGPLDSTVGDFWRCVWQEKVKNIIMLCKTQEMGKDKCAQYYPLAPGGSMTHHGLTIKCDKVDTSDRSFIHTKLTLTYEKESRVVDHRAMVAWPDKSVPKTPMAPFRMLQYSRKNPKNVTLIHCSAGVGRTGTLVIIEMMYRSLTKGKIPDVAQLVKDVRSQRSQAVQVEDQYLYCHYSILQLLHIKNAVPSHLIKHFIKEYEHYLKLLNDNGGKNLPIQATSAPNPCAMCTRIANHINDPKNNADSPPSDSKKVGGDSKREISTKEVAGGGGGAGPDRRATLMKKLKTQKEKKSDVKPKSGTGKKEEERPSQMPSDSAKEKDKKPEAPQSSPAMATTDSPQPTQSPDPGQTQIPTVEQADEPPKAAGEQPLTPALPVASKEATGGAFPMPEKQPDQPGTPPPVVSAEAVPNTASATPQQAAPASQHHAPSHPVQANTTPSAHHPPASAPAPAPPTPPQPGKFQYKPAATYTIQHAGGKKAIIYQRNNQPFIKALATPTGQTQPQVMVAGQQPPNGNPPASTPPAT</sequence>
<dbReference type="Gene3D" id="3.90.190.10">
    <property type="entry name" value="Protein tyrosine phosphatase superfamily"/>
    <property type="match status" value="1"/>
</dbReference>
<feature type="compositionally biased region" description="Polar residues" evidence="1">
    <location>
        <begin position="13"/>
        <end position="35"/>
    </location>
</feature>
<dbReference type="PROSITE" id="PS50055">
    <property type="entry name" value="TYR_PHOSPHATASE_PTP"/>
    <property type="match status" value="1"/>
</dbReference>
<evidence type="ECO:0000259" key="2">
    <source>
        <dbReference type="PROSITE" id="PS50055"/>
    </source>
</evidence>
<feature type="compositionally biased region" description="Basic and acidic residues" evidence="1">
    <location>
        <begin position="447"/>
        <end position="469"/>
    </location>
</feature>
<feature type="compositionally biased region" description="Basic and acidic residues" evidence="1">
    <location>
        <begin position="409"/>
        <end position="423"/>
    </location>
</feature>
<dbReference type="InterPro" id="IPR000387">
    <property type="entry name" value="Tyr_Pase_dom"/>
</dbReference>
<feature type="compositionally biased region" description="Basic and acidic residues" evidence="1">
    <location>
        <begin position="37"/>
        <end position="64"/>
    </location>
</feature>
<dbReference type="SMART" id="SM00194">
    <property type="entry name" value="PTPc"/>
    <property type="match status" value="1"/>
</dbReference>
<feature type="compositionally biased region" description="Basic and acidic residues" evidence="1">
    <location>
        <begin position="1"/>
        <end position="12"/>
    </location>
</feature>
<feature type="compositionally biased region" description="Pro residues" evidence="1">
    <location>
        <begin position="673"/>
        <end position="684"/>
    </location>
</feature>
<dbReference type="InterPro" id="IPR052782">
    <property type="entry name" value="Oocyte-zygote_transition_reg"/>
</dbReference>
<dbReference type="PROSITE" id="PS50056">
    <property type="entry name" value="TYR_PHOSPHATASE_2"/>
    <property type="match status" value="1"/>
</dbReference>
<name>A0A7E4V475_PANRE</name>
<protein>
    <submittedName>
        <fullName evidence="5">Protein-tyrosine-phosphatase</fullName>
    </submittedName>
</protein>
<organism evidence="4 5">
    <name type="scientific">Panagrellus redivivus</name>
    <name type="common">Microworm</name>
    <dbReference type="NCBI Taxonomy" id="6233"/>
    <lineage>
        <taxon>Eukaryota</taxon>
        <taxon>Metazoa</taxon>
        <taxon>Ecdysozoa</taxon>
        <taxon>Nematoda</taxon>
        <taxon>Chromadorea</taxon>
        <taxon>Rhabditida</taxon>
        <taxon>Tylenchina</taxon>
        <taxon>Panagrolaimomorpha</taxon>
        <taxon>Panagrolaimoidea</taxon>
        <taxon>Panagrolaimidae</taxon>
        <taxon>Panagrellus</taxon>
    </lineage>
</organism>
<feature type="compositionally biased region" description="Polar residues" evidence="1">
    <location>
        <begin position="399"/>
        <end position="408"/>
    </location>
</feature>
<feature type="compositionally biased region" description="Pro residues" evidence="1">
    <location>
        <begin position="605"/>
        <end position="618"/>
    </location>
</feature>
<evidence type="ECO:0000313" key="4">
    <source>
        <dbReference type="Proteomes" id="UP000492821"/>
    </source>
</evidence>
<proteinExistence type="predicted"/>
<reference evidence="5" key="2">
    <citation type="submission" date="2020-10" db="UniProtKB">
        <authorList>
            <consortium name="WormBaseParasite"/>
        </authorList>
    </citation>
    <scope>IDENTIFICATION</scope>
</reference>
<dbReference type="InterPro" id="IPR016130">
    <property type="entry name" value="Tyr_Pase_AS"/>
</dbReference>
<dbReference type="Proteomes" id="UP000492821">
    <property type="component" value="Unassembled WGS sequence"/>
</dbReference>
<evidence type="ECO:0000259" key="3">
    <source>
        <dbReference type="PROSITE" id="PS50056"/>
    </source>
</evidence>
<dbReference type="GO" id="GO:0004725">
    <property type="term" value="F:protein tyrosine phosphatase activity"/>
    <property type="evidence" value="ECO:0007669"/>
    <property type="project" value="InterPro"/>
</dbReference>
<dbReference type="SMART" id="SM00404">
    <property type="entry name" value="PTPc_motif"/>
    <property type="match status" value="1"/>
</dbReference>
<dbReference type="Pfam" id="PF00102">
    <property type="entry name" value="Y_phosphatase"/>
    <property type="match status" value="1"/>
</dbReference>
<dbReference type="PROSITE" id="PS00383">
    <property type="entry name" value="TYR_PHOSPHATASE_1"/>
    <property type="match status" value="1"/>
</dbReference>
<feature type="domain" description="Tyrosine-protein phosphatase" evidence="2">
    <location>
        <begin position="109"/>
        <end position="341"/>
    </location>
</feature>
<dbReference type="PANTHER" id="PTHR46163">
    <property type="entry name" value="TYROSINE-PROTEIN PHOSPHATASE-RELATED"/>
    <property type="match status" value="1"/>
</dbReference>
<feature type="compositionally biased region" description="Polar residues" evidence="1">
    <location>
        <begin position="487"/>
        <end position="514"/>
    </location>
</feature>
<reference evidence="4" key="1">
    <citation type="journal article" date="2013" name="Genetics">
        <title>The draft genome and transcriptome of Panagrellus redivivus are shaped by the harsh demands of a free-living lifestyle.</title>
        <authorList>
            <person name="Srinivasan J."/>
            <person name="Dillman A.R."/>
            <person name="Macchietto M.G."/>
            <person name="Heikkinen L."/>
            <person name="Lakso M."/>
            <person name="Fracchia K.M."/>
            <person name="Antoshechkin I."/>
            <person name="Mortazavi A."/>
            <person name="Wong G."/>
            <person name="Sternberg P.W."/>
        </authorList>
    </citation>
    <scope>NUCLEOTIDE SEQUENCE [LARGE SCALE GENOMIC DNA]</scope>
    <source>
        <strain evidence="4">MT8872</strain>
    </source>
</reference>
<dbReference type="WBParaSite" id="Pan_g16327.t1">
    <property type="protein sequence ID" value="Pan_g16327.t1"/>
    <property type="gene ID" value="Pan_g16327"/>
</dbReference>
<dbReference type="AlphaFoldDB" id="A0A7E4V475"/>
<dbReference type="SUPFAM" id="SSF52799">
    <property type="entry name" value="(Phosphotyrosine protein) phosphatases II"/>
    <property type="match status" value="1"/>
</dbReference>
<evidence type="ECO:0000256" key="1">
    <source>
        <dbReference type="SAM" id="MobiDB-lite"/>
    </source>
</evidence>
<dbReference type="PRINTS" id="PR00700">
    <property type="entry name" value="PRTYPHPHTASE"/>
</dbReference>
<feature type="domain" description="Tyrosine specific protein phosphatases" evidence="3">
    <location>
        <begin position="261"/>
        <end position="332"/>
    </location>
</feature>
<keyword evidence="4" id="KW-1185">Reference proteome</keyword>
<dbReference type="InterPro" id="IPR000242">
    <property type="entry name" value="PTP_cat"/>
</dbReference>
<dbReference type="InterPro" id="IPR029021">
    <property type="entry name" value="Prot-tyrosine_phosphatase-like"/>
</dbReference>
<feature type="region of interest" description="Disordered" evidence="1">
    <location>
        <begin position="397"/>
        <end position="626"/>
    </location>
</feature>
<feature type="region of interest" description="Disordered" evidence="1">
    <location>
        <begin position="656"/>
        <end position="684"/>
    </location>
</feature>
<evidence type="ECO:0000313" key="5">
    <source>
        <dbReference type="WBParaSite" id="Pan_g16327.t1"/>
    </source>
</evidence>
<feature type="region of interest" description="Disordered" evidence="1">
    <location>
        <begin position="1"/>
        <end position="64"/>
    </location>
</feature>
<feature type="compositionally biased region" description="Low complexity" evidence="1">
    <location>
        <begin position="571"/>
        <end position="590"/>
    </location>
</feature>
<accession>A0A7E4V475</accession>
<dbReference type="CDD" id="cd00047">
    <property type="entry name" value="PTPc"/>
    <property type="match status" value="1"/>
</dbReference>